<dbReference type="AlphaFoldDB" id="A0AB39Y2E4"/>
<accession>A0AB39Y2E4</accession>
<organism evidence="1">
    <name type="scientific">Streptomyces sp. R33</name>
    <dbReference type="NCBI Taxonomy" id="3238629"/>
    <lineage>
        <taxon>Bacteria</taxon>
        <taxon>Bacillati</taxon>
        <taxon>Actinomycetota</taxon>
        <taxon>Actinomycetes</taxon>
        <taxon>Kitasatosporales</taxon>
        <taxon>Streptomycetaceae</taxon>
        <taxon>Streptomyces</taxon>
    </lineage>
</organism>
<protein>
    <submittedName>
        <fullName evidence="1">Uncharacterized protein</fullName>
    </submittedName>
</protein>
<name>A0AB39Y2E4_9ACTN</name>
<dbReference type="EMBL" id="CP165727">
    <property type="protein sequence ID" value="XDV64188.1"/>
    <property type="molecule type" value="Genomic_DNA"/>
</dbReference>
<dbReference type="RefSeq" id="WP_369777888.1">
    <property type="nucleotide sequence ID" value="NZ_CP165727.1"/>
</dbReference>
<gene>
    <name evidence="1" type="ORF">AB5J51_15220</name>
</gene>
<reference evidence="1" key="1">
    <citation type="submission" date="2024-08" db="EMBL/GenBank/DDBJ databases">
        <authorList>
            <person name="Yu S.T."/>
        </authorList>
    </citation>
    <scope>NUCLEOTIDE SEQUENCE</scope>
    <source>
        <strain evidence="1">R33</strain>
    </source>
</reference>
<evidence type="ECO:0000313" key="1">
    <source>
        <dbReference type="EMBL" id="XDV64188.1"/>
    </source>
</evidence>
<sequence length="226" mass="24477">MEVTTEEPLSRFQRAKAALERFAPVVWLKSTSEINRTTGLVQAPTLGWRFSEPHPELKGMFASVVRDAPRNIAWLFDEKKNSLIVPARLINESGPDGAGLNDLAAAISQHDQEFCVAASEDIELIIQAIAAQPAPPTAARLYVTQLARSSAEELLCVAESLTGEAEVGMVFRAVGVPGVEVLLTALRWYPPRPETRRRGPLAKITLAGSGAGRIGLKELLVSVSDR</sequence>
<proteinExistence type="predicted"/>